<evidence type="ECO:0000256" key="1">
    <source>
        <dbReference type="SAM" id="SignalP"/>
    </source>
</evidence>
<proteinExistence type="predicted"/>
<dbReference type="AlphaFoldDB" id="A0A3Q3B0M4"/>
<name>A0A3Q3B0M4_KRYMA</name>
<dbReference type="InterPro" id="IPR036397">
    <property type="entry name" value="RNaseH_sf"/>
</dbReference>
<sequence>PVKITLVNLCFCVVSFKLRMEWLACSPDFNPTEHPWDQLGLCCSRLTNTTTLADFEEWEAIPQQCVTKLVSSMRRRRCQAVVAVFSTLFNG</sequence>
<evidence type="ECO:0000313" key="2">
    <source>
        <dbReference type="Ensembl" id="ENSKMAP00000022406.1"/>
    </source>
</evidence>
<feature type="signal peptide" evidence="1">
    <location>
        <begin position="1"/>
        <end position="24"/>
    </location>
</feature>
<keyword evidence="1" id="KW-0732">Signal</keyword>
<keyword evidence="3" id="KW-1185">Reference proteome</keyword>
<dbReference type="Proteomes" id="UP000264800">
    <property type="component" value="Unplaced"/>
</dbReference>
<feature type="chain" id="PRO_5018581394" evidence="1">
    <location>
        <begin position="25"/>
        <end position="91"/>
    </location>
</feature>
<dbReference type="STRING" id="37003.ENSKMAP00000022406"/>
<reference evidence="2" key="2">
    <citation type="submission" date="2025-09" db="UniProtKB">
        <authorList>
            <consortium name="Ensembl"/>
        </authorList>
    </citation>
    <scope>IDENTIFICATION</scope>
</reference>
<dbReference type="Ensembl" id="ENSKMAT00000022691.1">
    <property type="protein sequence ID" value="ENSKMAP00000022406.1"/>
    <property type="gene ID" value="ENSKMAG00000016627.1"/>
</dbReference>
<reference evidence="2" key="1">
    <citation type="submission" date="2025-08" db="UniProtKB">
        <authorList>
            <consortium name="Ensembl"/>
        </authorList>
    </citation>
    <scope>IDENTIFICATION</scope>
</reference>
<dbReference type="OMA" id="PTEYLWY"/>
<accession>A0A3Q3B0M4</accession>
<organism evidence="2 3">
    <name type="scientific">Kryptolebias marmoratus</name>
    <name type="common">Mangrove killifish</name>
    <name type="synonym">Rivulus marmoratus</name>
    <dbReference type="NCBI Taxonomy" id="37003"/>
    <lineage>
        <taxon>Eukaryota</taxon>
        <taxon>Metazoa</taxon>
        <taxon>Chordata</taxon>
        <taxon>Craniata</taxon>
        <taxon>Vertebrata</taxon>
        <taxon>Euteleostomi</taxon>
        <taxon>Actinopterygii</taxon>
        <taxon>Neopterygii</taxon>
        <taxon>Teleostei</taxon>
        <taxon>Neoteleostei</taxon>
        <taxon>Acanthomorphata</taxon>
        <taxon>Ovalentaria</taxon>
        <taxon>Atherinomorphae</taxon>
        <taxon>Cyprinodontiformes</taxon>
        <taxon>Rivulidae</taxon>
        <taxon>Kryptolebias</taxon>
    </lineage>
</organism>
<protein>
    <submittedName>
        <fullName evidence="2">Uncharacterized protein</fullName>
    </submittedName>
</protein>
<evidence type="ECO:0000313" key="3">
    <source>
        <dbReference type="Proteomes" id="UP000264800"/>
    </source>
</evidence>
<dbReference type="GeneTree" id="ENSGT00940000176839"/>
<dbReference type="Gene3D" id="3.30.420.10">
    <property type="entry name" value="Ribonuclease H-like superfamily/Ribonuclease H"/>
    <property type="match status" value="1"/>
</dbReference>
<dbReference type="GO" id="GO:0003676">
    <property type="term" value="F:nucleic acid binding"/>
    <property type="evidence" value="ECO:0007669"/>
    <property type="project" value="InterPro"/>
</dbReference>